<dbReference type="PANTHER" id="PTHR24121:SF20">
    <property type="entry name" value="TONSOKU-LIKE PROTEIN"/>
    <property type="match status" value="1"/>
</dbReference>
<name>A0A087FYF5_ARAAL</name>
<dbReference type="Pfam" id="PF00023">
    <property type="entry name" value="Ank"/>
    <property type="match status" value="1"/>
</dbReference>
<reference evidence="3" key="1">
    <citation type="journal article" date="2015" name="Nat. Plants">
        <title>Genome expansion of Arabis alpina linked with retrotransposition and reduced symmetric DNA methylation.</title>
        <authorList>
            <person name="Willing E.M."/>
            <person name="Rawat V."/>
            <person name="Mandakova T."/>
            <person name="Maumus F."/>
            <person name="James G.V."/>
            <person name="Nordstroem K.J."/>
            <person name="Becker C."/>
            <person name="Warthmann N."/>
            <person name="Chica C."/>
            <person name="Szarzynska B."/>
            <person name="Zytnicki M."/>
            <person name="Albani M.C."/>
            <person name="Kiefer C."/>
            <person name="Bergonzi S."/>
            <person name="Castaings L."/>
            <person name="Mateos J.L."/>
            <person name="Berns M.C."/>
            <person name="Bujdoso N."/>
            <person name="Piofczyk T."/>
            <person name="de Lorenzo L."/>
            <person name="Barrero-Sicilia C."/>
            <person name="Mateos I."/>
            <person name="Piednoel M."/>
            <person name="Hagmann J."/>
            <person name="Chen-Min-Tao R."/>
            <person name="Iglesias-Fernandez R."/>
            <person name="Schuster S.C."/>
            <person name="Alonso-Blanco C."/>
            <person name="Roudier F."/>
            <person name="Carbonero P."/>
            <person name="Paz-Ares J."/>
            <person name="Davis S.J."/>
            <person name="Pecinka A."/>
            <person name="Quesneville H."/>
            <person name="Colot V."/>
            <person name="Lysak M.A."/>
            <person name="Weigel D."/>
            <person name="Coupland G."/>
            <person name="Schneeberger K."/>
        </authorList>
    </citation>
    <scope>NUCLEOTIDE SEQUENCE [LARGE SCALE GENOMIC DNA]</scope>
    <source>
        <strain evidence="3">cv. Pajares</strain>
    </source>
</reference>
<dbReference type="Pfam" id="PF12796">
    <property type="entry name" value="Ank_2"/>
    <property type="match status" value="1"/>
</dbReference>
<organism evidence="2 3">
    <name type="scientific">Arabis alpina</name>
    <name type="common">Alpine rock-cress</name>
    <dbReference type="NCBI Taxonomy" id="50452"/>
    <lineage>
        <taxon>Eukaryota</taxon>
        <taxon>Viridiplantae</taxon>
        <taxon>Streptophyta</taxon>
        <taxon>Embryophyta</taxon>
        <taxon>Tracheophyta</taxon>
        <taxon>Spermatophyta</taxon>
        <taxon>Magnoliopsida</taxon>
        <taxon>eudicotyledons</taxon>
        <taxon>Gunneridae</taxon>
        <taxon>Pentapetalae</taxon>
        <taxon>rosids</taxon>
        <taxon>malvids</taxon>
        <taxon>Brassicales</taxon>
        <taxon>Brassicaceae</taxon>
        <taxon>Arabideae</taxon>
        <taxon>Arabis</taxon>
    </lineage>
</organism>
<dbReference type="OrthoDB" id="1921232at2759"/>
<dbReference type="EMBL" id="KL986737">
    <property type="protein sequence ID" value="KFK22657.1"/>
    <property type="molecule type" value="Genomic_DNA"/>
</dbReference>
<sequence length="259" mass="28514">MSNQESEAAPIGSQSKTVEILDKGKHQEDTIVDIPGPSRPNQDPNAHDGVRVKHLTIGVPLYQAALKGDWKAAEAIIDKQNDIVREHITTRSETALHIAVAAKHKVFVRNLLRKMNKNDLALRNEAGNTALCFAAASGVVEIAEMLINMNPDLAMIRGGGGMAPIHMAAMFGHAEMVIYLRGKTDFGELSDAEFMNLFRLTILADIYDEALRMLKMERQLAISKTGTGETALHLMARKPSAISHRRQLNLFQRLANSSK</sequence>
<protein>
    <submittedName>
        <fullName evidence="2">Uncharacterized protein</fullName>
    </submittedName>
</protein>
<dbReference type="Gramene" id="KFK22657">
    <property type="protein sequence ID" value="KFK22657"/>
    <property type="gene ID" value="AALP_AAs60910U000500"/>
</dbReference>
<dbReference type="OMA" id="CAISREY"/>
<keyword evidence="3" id="KW-1185">Reference proteome</keyword>
<dbReference type="InterPro" id="IPR036770">
    <property type="entry name" value="Ankyrin_rpt-contain_sf"/>
</dbReference>
<dbReference type="SMART" id="SM00248">
    <property type="entry name" value="ANK"/>
    <property type="match status" value="3"/>
</dbReference>
<dbReference type="Gene3D" id="1.25.40.20">
    <property type="entry name" value="Ankyrin repeat-containing domain"/>
    <property type="match status" value="1"/>
</dbReference>
<gene>
    <name evidence="2" type="ORF">AALP_AAs60910U000500</name>
</gene>
<feature type="compositionally biased region" description="Basic and acidic residues" evidence="1">
    <location>
        <begin position="19"/>
        <end position="29"/>
    </location>
</feature>
<evidence type="ECO:0000313" key="3">
    <source>
        <dbReference type="Proteomes" id="UP000029120"/>
    </source>
</evidence>
<dbReference type="Proteomes" id="UP000029120">
    <property type="component" value="Unassembled WGS sequence"/>
</dbReference>
<evidence type="ECO:0000313" key="2">
    <source>
        <dbReference type="EMBL" id="KFK22657.1"/>
    </source>
</evidence>
<evidence type="ECO:0000256" key="1">
    <source>
        <dbReference type="SAM" id="MobiDB-lite"/>
    </source>
</evidence>
<accession>A0A087FYF5</accession>
<dbReference type="eggNOG" id="KOG0504">
    <property type="taxonomic scope" value="Eukaryota"/>
</dbReference>
<dbReference type="SUPFAM" id="SSF48403">
    <property type="entry name" value="Ankyrin repeat"/>
    <property type="match status" value="1"/>
</dbReference>
<dbReference type="PANTHER" id="PTHR24121">
    <property type="entry name" value="NO MECHANORECEPTOR POTENTIAL C, ISOFORM D-RELATED"/>
    <property type="match status" value="1"/>
</dbReference>
<feature type="region of interest" description="Disordered" evidence="1">
    <location>
        <begin position="1"/>
        <end position="47"/>
    </location>
</feature>
<proteinExistence type="predicted"/>
<feature type="compositionally biased region" description="Polar residues" evidence="1">
    <location>
        <begin position="1"/>
        <end position="17"/>
    </location>
</feature>
<dbReference type="InterPro" id="IPR002110">
    <property type="entry name" value="Ankyrin_rpt"/>
</dbReference>
<dbReference type="AlphaFoldDB" id="A0A087FYF5"/>